<dbReference type="PROSITE" id="PS50010">
    <property type="entry name" value="DH_2"/>
    <property type="match status" value="1"/>
</dbReference>
<dbReference type="PROSITE" id="PS50106">
    <property type="entry name" value="PDZ"/>
    <property type="match status" value="1"/>
</dbReference>
<feature type="domain" description="DH" evidence="1">
    <location>
        <begin position="119"/>
        <end position="287"/>
    </location>
</feature>
<dbReference type="Proteomes" id="UP000886998">
    <property type="component" value="Unassembled WGS sequence"/>
</dbReference>
<dbReference type="GO" id="GO:0005634">
    <property type="term" value="C:nucleus"/>
    <property type="evidence" value="ECO:0007669"/>
    <property type="project" value="TreeGrafter"/>
</dbReference>
<sequence length="313" mass="35764">MQNNFLICKIAVPKSPSGFGFTVAWTKPPIIDFVNEAEKSGVMPGDKIVAIDKIPVSKKGKEEIENIVKNVKEIMELEIIRPEGELSTRKRQTSLRRKESFTKKGTKMVIQDTQIMLWRRERALLKLLLCEEDLLNSILAGKEHFIIPLRKQYNLITSAEMDILFINIEEVGYVHEKHVQHLRQLTQGTEDNVGRLYQKQVDERFSVLRKYVSGLALAKILYKYKIVNKPFREFVESLKLSEDNMDLLSLMEKPLKYISELASQLETLLSCTAVGHRDYVCLESIVSIEPGCCGVVDEPGLLVCFKPGHFLIP</sequence>
<dbReference type="GO" id="GO:0005886">
    <property type="term" value="C:plasma membrane"/>
    <property type="evidence" value="ECO:0007669"/>
    <property type="project" value="TreeGrafter"/>
</dbReference>
<dbReference type="Gene3D" id="1.20.900.10">
    <property type="entry name" value="Dbl homology (DH) domain"/>
    <property type="match status" value="1"/>
</dbReference>
<dbReference type="InterPro" id="IPR000219">
    <property type="entry name" value="DH_dom"/>
</dbReference>
<feature type="domain" description="PDZ" evidence="2">
    <location>
        <begin position="9"/>
        <end position="83"/>
    </location>
</feature>
<accession>A0A8X7BP56</accession>
<dbReference type="OrthoDB" id="410721at2759"/>
<evidence type="ECO:0000313" key="3">
    <source>
        <dbReference type="EMBL" id="GFY39406.1"/>
    </source>
</evidence>
<dbReference type="SUPFAM" id="SSF48065">
    <property type="entry name" value="DBL homology domain (DH-domain)"/>
    <property type="match status" value="1"/>
</dbReference>
<organism evidence="3 4">
    <name type="scientific">Trichonephila inaurata madagascariensis</name>
    <dbReference type="NCBI Taxonomy" id="2747483"/>
    <lineage>
        <taxon>Eukaryota</taxon>
        <taxon>Metazoa</taxon>
        <taxon>Ecdysozoa</taxon>
        <taxon>Arthropoda</taxon>
        <taxon>Chelicerata</taxon>
        <taxon>Arachnida</taxon>
        <taxon>Araneae</taxon>
        <taxon>Araneomorphae</taxon>
        <taxon>Entelegynae</taxon>
        <taxon>Araneoidea</taxon>
        <taxon>Nephilidae</taxon>
        <taxon>Trichonephila</taxon>
        <taxon>Trichonephila inaurata</taxon>
    </lineage>
</organism>
<dbReference type="PANTHER" id="PTHR46848:SF1">
    <property type="entry name" value="REGULATOR OF G-PROTEIN SIGNALING 3"/>
    <property type="match status" value="1"/>
</dbReference>
<dbReference type="InterPro" id="IPR035899">
    <property type="entry name" value="DBL_dom_sf"/>
</dbReference>
<dbReference type="GO" id="GO:0005085">
    <property type="term" value="F:guanyl-nucleotide exchange factor activity"/>
    <property type="evidence" value="ECO:0007669"/>
    <property type="project" value="InterPro"/>
</dbReference>
<comment type="caution">
    <text evidence="3">The sequence shown here is derived from an EMBL/GenBank/DDBJ whole genome shotgun (WGS) entry which is preliminary data.</text>
</comment>
<evidence type="ECO:0000313" key="4">
    <source>
        <dbReference type="Proteomes" id="UP000886998"/>
    </source>
</evidence>
<dbReference type="SMART" id="SM00228">
    <property type="entry name" value="PDZ"/>
    <property type="match status" value="1"/>
</dbReference>
<evidence type="ECO:0000259" key="1">
    <source>
        <dbReference type="PROSITE" id="PS50010"/>
    </source>
</evidence>
<evidence type="ECO:0000259" key="2">
    <source>
        <dbReference type="PROSITE" id="PS50106"/>
    </source>
</evidence>
<evidence type="ECO:0008006" key="5">
    <source>
        <dbReference type="Google" id="ProtNLM"/>
    </source>
</evidence>
<keyword evidence="4" id="KW-1185">Reference proteome</keyword>
<gene>
    <name evidence="3" type="primary">AVEN_139534_1</name>
    <name evidence="3" type="ORF">TNIN_47391</name>
</gene>
<dbReference type="SMART" id="SM00325">
    <property type="entry name" value="RhoGEF"/>
    <property type="match status" value="1"/>
</dbReference>
<reference evidence="3" key="1">
    <citation type="submission" date="2020-08" db="EMBL/GenBank/DDBJ databases">
        <title>Multicomponent nature underlies the extraordinary mechanical properties of spider dragline silk.</title>
        <authorList>
            <person name="Kono N."/>
            <person name="Nakamura H."/>
            <person name="Mori M."/>
            <person name="Yoshida Y."/>
            <person name="Ohtoshi R."/>
            <person name="Malay A.D."/>
            <person name="Moran D.A.P."/>
            <person name="Tomita M."/>
            <person name="Numata K."/>
            <person name="Arakawa K."/>
        </authorList>
    </citation>
    <scope>NUCLEOTIDE SEQUENCE</scope>
</reference>
<dbReference type="SUPFAM" id="SSF50156">
    <property type="entry name" value="PDZ domain-like"/>
    <property type="match status" value="1"/>
</dbReference>
<dbReference type="InterPro" id="IPR036034">
    <property type="entry name" value="PDZ_sf"/>
</dbReference>
<proteinExistence type="predicted"/>
<dbReference type="Gene3D" id="2.30.42.10">
    <property type="match status" value="1"/>
</dbReference>
<dbReference type="AlphaFoldDB" id="A0A8X7BP56"/>
<name>A0A8X7BP56_9ARAC</name>
<protein>
    <recommendedName>
        <fullName evidence="5">PDZ domain-containing protein</fullName>
    </recommendedName>
</protein>
<dbReference type="EMBL" id="BMAV01001370">
    <property type="protein sequence ID" value="GFY39406.1"/>
    <property type="molecule type" value="Genomic_DNA"/>
</dbReference>
<dbReference type="InterPro" id="IPR001478">
    <property type="entry name" value="PDZ"/>
</dbReference>
<dbReference type="Pfam" id="PF00621">
    <property type="entry name" value="RhoGEF"/>
    <property type="match status" value="1"/>
</dbReference>
<dbReference type="PANTHER" id="PTHR46848">
    <property type="entry name" value="REGULATOR OF G-PROTEIN SIGNALING 3"/>
    <property type="match status" value="1"/>
</dbReference>